<dbReference type="GO" id="GO:0005886">
    <property type="term" value="C:plasma membrane"/>
    <property type="evidence" value="ECO:0007669"/>
    <property type="project" value="UniProtKB-SubCell"/>
</dbReference>
<keyword evidence="3" id="KW-1003">Cell membrane</keyword>
<gene>
    <name evidence="10" type="ORF">ACFQGH_14030</name>
</gene>
<dbReference type="AlphaFoldDB" id="A0ABD5V835"/>
<sequence>MDYDTLYEKSKGVLGSLELYLLISLYIYLIVIVNIEIIRRFILDSSSVWGQESAQFMYIYLTWLGVSWGVHKRVHVRIDVLHTFISERARGILYVLSGIGLLVFSLYAIRWTLPLIETSLEFGSETPGMRVNQAYFQAAIPIAFTLTVIRTLQWLYRDLRDLSAGDPIDDGTQLFRTDDEDQADRTI</sequence>
<feature type="domain" description="Tripartite ATP-independent periplasmic transporters DctQ component" evidence="9">
    <location>
        <begin position="29"/>
        <end position="160"/>
    </location>
</feature>
<comment type="caution">
    <text evidence="10">The sequence shown here is derived from an EMBL/GenBank/DDBJ whole genome shotgun (WGS) entry which is preliminary data.</text>
</comment>
<evidence type="ECO:0000256" key="4">
    <source>
        <dbReference type="ARBA" id="ARBA00022519"/>
    </source>
</evidence>
<name>A0ABD5V835_9EURY</name>
<evidence type="ECO:0000256" key="2">
    <source>
        <dbReference type="ARBA" id="ARBA00022448"/>
    </source>
</evidence>
<organism evidence="10 11">
    <name type="scientific">Halalkalicoccus tibetensis</name>
    <dbReference type="NCBI Taxonomy" id="175632"/>
    <lineage>
        <taxon>Archaea</taxon>
        <taxon>Methanobacteriati</taxon>
        <taxon>Methanobacteriota</taxon>
        <taxon>Stenosarchaea group</taxon>
        <taxon>Halobacteria</taxon>
        <taxon>Halobacteriales</taxon>
        <taxon>Halococcaceae</taxon>
        <taxon>Halalkalicoccus</taxon>
    </lineage>
</organism>
<feature type="transmembrane region" description="Helical" evidence="8">
    <location>
        <begin position="92"/>
        <end position="113"/>
    </location>
</feature>
<feature type="transmembrane region" description="Helical" evidence="8">
    <location>
        <begin position="54"/>
        <end position="71"/>
    </location>
</feature>
<dbReference type="Pfam" id="PF04290">
    <property type="entry name" value="DctQ"/>
    <property type="match status" value="1"/>
</dbReference>
<evidence type="ECO:0000259" key="9">
    <source>
        <dbReference type="Pfam" id="PF04290"/>
    </source>
</evidence>
<dbReference type="PANTHER" id="PTHR35011">
    <property type="entry name" value="2,3-DIKETO-L-GULONATE TRAP TRANSPORTER SMALL PERMEASE PROTEIN YIAM"/>
    <property type="match status" value="1"/>
</dbReference>
<keyword evidence="7 8" id="KW-0472">Membrane</keyword>
<evidence type="ECO:0000256" key="3">
    <source>
        <dbReference type="ARBA" id="ARBA00022475"/>
    </source>
</evidence>
<feature type="transmembrane region" description="Helical" evidence="8">
    <location>
        <begin position="133"/>
        <end position="152"/>
    </location>
</feature>
<dbReference type="EMBL" id="JBHSXQ010000004">
    <property type="protein sequence ID" value="MFC6906310.1"/>
    <property type="molecule type" value="Genomic_DNA"/>
</dbReference>
<evidence type="ECO:0000313" key="10">
    <source>
        <dbReference type="EMBL" id="MFC6906310.1"/>
    </source>
</evidence>
<evidence type="ECO:0000256" key="5">
    <source>
        <dbReference type="ARBA" id="ARBA00022692"/>
    </source>
</evidence>
<accession>A0ABD5V835</accession>
<dbReference type="InterPro" id="IPR007387">
    <property type="entry name" value="TRAP_DctQ"/>
</dbReference>
<comment type="subcellular location">
    <subcellularLocation>
        <location evidence="1">Cell inner membrane</location>
        <topology evidence="1">Multi-pass membrane protein</topology>
    </subcellularLocation>
</comment>
<keyword evidence="5 8" id="KW-0812">Transmembrane</keyword>
<evidence type="ECO:0000256" key="6">
    <source>
        <dbReference type="ARBA" id="ARBA00022989"/>
    </source>
</evidence>
<evidence type="ECO:0000256" key="7">
    <source>
        <dbReference type="ARBA" id="ARBA00023136"/>
    </source>
</evidence>
<evidence type="ECO:0000256" key="8">
    <source>
        <dbReference type="SAM" id="Phobius"/>
    </source>
</evidence>
<keyword evidence="4" id="KW-0997">Cell inner membrane</keyword>
<feature type="transmembrane region" description="Helical" evidence="8">
    <location>
        <begin position="19"/>
        <end position="42"/>
    </location>
</feature>
<reference evidence="10 11" key="1">
    <citation type="journal article" date="2019" name="Int. J. Syst. Evol. Microbiol.">
        <title>The Global Catalogue of Microorganisms (GCM) 10K type strain sequencing project: providing services to taxonomists for standard genome sequencing and annotation.</title>
        <authorList>
            <consortium name="The Broad Institute Genomics Platform"/>
            <consortium name="The Broad Institute Genome Sequencing Center for Infectious Disease"/>
            <person name="Wu L."/>
            <person name="Ma J."/>
        </authorList>
    </citation>
    <scope>NUCLEOTIDE SEQUENCE [LARGE SCALE GENOMIC DNA]</scope>
    <source>
        <strain evidence="10 11">CGMCC 1.3240</strain>
    </source>
</reference>
<protein>
    <submittedName>
        <fullName evidence="10">TRAP transporter small permease</fullName>
    </submittedName>
</protein>
<dbReference type="InterPro" id="IPR055348">
    <property type="entry name" value="DctQ"/>
</dbReference>
<evidence type="ECO:0000256" key="1">
    <source>
        <dbReference type="ARBA" id="ARBA00004429"/>
    </source>
</evidence>
<dbReference type="RefSeq" id="WP_340604867.1">
    <property type="nucleotide sequence ID" value="NZ_JBBMXV010000004.1"/>
</dbReference>
<evidence type="ECO:0000313" key="11">
    <source>
        <dbReference type="Proteomes" id="UP001596312"/>
    </source>
</evidence>
<proteinExistence type="predicted"/>
<keyword evidence="2" id="KW-0813">Transport</keyword>
<keyword evidence="6 8" id="KW-1133">Transmembrane helix</keyword>
<keyword evidence="11" id="KW-1185">Reference proteome</keyword>
<dbReference type="Proteomes" id="UP001596312">
    <property type="component" value="Unassembled WGS sequence"/>
</dbReference>